<keyword evidence="10" id="KW-1185">Reference proteome</keyword>
<evidence type="ECO:0000313" key="9">
    <source>
        <dbReference type="EMBL" id="OMJ65441.1"/>
    </source>
</evidence>
<dbReference type="PANTHER" id="PTHR45747">
    <property type="entry name" value="HISTONE-LYSINE N-METHYLTRANSFERASE E(Z)"/>
    <property type="match status" value="1"/>
</dbReference>
<dbReference type="OrthoDB" id="5560686at2759"/>
<evidence type="ECO:0000313" key="10">
    <source>
        <dbReference type="Proteomes" id="UP000187209"/>
    </source>
</evidence>
<dbReference type="Pfam" id="PF00856">
    <property type="entry name" value="SET"/>
    <property type="match status" value="1"/>
</dbReference>
<evidence type="ECO:0000256" key="2">
    <source>
        <dbReference type="ARBA" id="ARBA00022679"/>
    </source>
</evidence>
<gene>
    <name evidence="9" type="ORF">SteCoe_38216</name>
</gene>
<dbReference type="PANTHER" id="PTHR45747:SF4">
    <property type="entry name" value="HISTONE-LYSINE N-METHYLTRANSFERASE E(Z)"/>
    <property type="match status" value="1"/>
</dbReference>
<keyword evidence="3" id="KW-0949">S-adenosyl-L-methionine</keyword>
<evidence type="ECO:0008006" key="11">
    <source>
        <dbReference type="Google" id="ProtNLM"/>
    </source>
</evidence>
<evidence type="ECO:0000256" key="3">
    <source>
        <dbReference type="ARBA" id="ARBA00022691"/>
    </source>
</evidence>
<name>A0A1R2ALN7_9CILI</name>
<dbReference type="InterPro" id="IPR041355">
    <property type="entry name" value="Pre-SET_CXC"/>
</dbReference>
<dbReference type="InterPro" id="IPR046341">
    <property type="entry name" value="SET_dom_sf"/>
</dbReference>
<accession>A0A1R2ALN7</accession>
<dbReference type="Pfam" id="PF18264">
    <property type="entry name" value="preSET_CXC"/>
    <property type="match status" value="1"/>
</dbReference>
<proteinExistence type="predicted"/>
<evidence type="ECO:0000256" key="5">
    <source>
        <dbReference type="ARBA" id="ARBA00023163"/>
    </source>
</evidence>
<dbReference type="InterPro" id="IPR026489">
    <property type="entry name" value="CXC_dom"/>
</dbReference>
<dbReference type="GO" id="GO:0003682">
    <property type="term" value="F:chromatin binding"/>
    <property type="evidence" value="ECO:0007669"/>
    <property type="project" value="TreeGrafter"/>
</dbReference>
<dbReference type="Gene3D" id="2.170.270.10">
    <property type="entry name" value="SET domain"/>
    <property type="match status" value="1"/>
</dbReference>
<organism evidence="9 10">
    <name type="scientific">Stentor coeruleus</name>
    <dbReference type="NCBI Taxonomy" id="5963"/>
    <lineage>
        <taxon>Eukaryota</taxon>
        <taxon>Sar</taxon>
        <taxon>Alveolata</taxon>
        <taxon>Ciliophora</taxon>
        <taxon>Postciliodesmatophora</taxon>
        <taxon>Heterotrichea</taxon>
        <taxon>Heterotrichida</taxon>
        <taxon>Stentoridae</taxon>
        <taxon>Stentor</taxon>
    </lineage>
</organism>
<keyword evidence="2" id="KW-0808">Transferase</keyword>
<keyword evidence="5" id="KW-0804">Transcription</keyword>
<comment type="caution">
    <text evidence="9">The sequence shown here is derived from an EMBL/GenBank/DDBJ whole genome shotgun (WGS) entry which is preliminary data.</text>
</comment>
<feature type="domain" description="CXC" evidence="8">
    <location>
        <begin position="81"/>
        <end position="185"/>
    </location>
</feature>
<dbReference type="EMBL" id="MPUH01002139">
    <property type="protein sequence ID" value="OMJ65441.1"/>
    <property type="molecule type" value="Genomic_DNA"/>
</dbReference>
<dbReference type="SUPFAM" id="SSF82199">
    <property type="entry name" value="SET domain"/>
    <property type="match status" value="1"/>
</dbReference>
<evidence type="ECO:0000256" key="6">
    <source>
        <dbReference type="ARBA" id="ARBA00048568"/>
    </source>
</evidence>
<keyword evidence="1" id="KW-0489">Methyltransferase</keyword>
<keyword evidence="4" id="KW-0805">Transcription regulation</keyword>
<reference evidence="9 10" key="1">
    <citation type="submission" date="2016-11" db="EMBL/GenBank/DDBJ databases">
        <title>The macronuclear genome of Stentor coeruleus: a giant cell with tiny introns.</title>
        <authorList>
            <person name="Slabodnick M."/>
            <person name="Ruby J.G."/>
            <person name="Reiff S.B."/>
            <person name="Swart E.C."/>
            <person name="Gosai S."/>
            <person name="Prabakaran S."/>
            <person name="Witkowska E."/>
            <person name="Larue G.E."/>
            <person name="Fisher S."/>
            <person name="Freeman R.M."/>
            <person name="Gunawardena J."/>
            <person name="Chu W."/>
            <person name="Stover N.A."/>
            <person name="Gregory B.D."/>
            <person name="Nowacki M."/>
            <person name="Derisi J."/>
            <person name="Roy S.W."/>
            <person name="Marshall W.F."/>
            <person name="Sood P."/>
        </authorList>
    </citation>
    <scope>NUCLEOTIDE SEQUENCE [LARGE SCALE GENOMIC DNA]</scope>
    <source>
        <strain evidence="9">WM001</strain>
    </source>
</reference>
<dbReference type="InterPro" id="IPR045318">
    <property type="entry name" value="EZH1/2-like"/>
</dbReference>
<comment type="catalytic activity">
    <reaction evidence="6">
        <text>L-lysyl(27)-[histone H3] + 3 S-adenosyl-L-methionine = N(6),N(6),N(6)-trimethyl-L-lysyl(27)-[histone H3] + 3 S-adenosyl-L-homocysteine + 3 H(+)</text>
        <dbReference type="Rhea" id="RHEA:60292"/>
        <dbReference type="Rhea" id="RHEA-COMP:15535"/>
        <dbReference type="Rhea" id="RHEA-COMP:15548"/>
        <dbReference type="ChEBI" id="CHEBI:15378"/>
        <dbReference type="ChEBI" id="CHEBI:29969"/>
        <dbReference type="ChEBI" id="CHEBI:57856"/>
        <dbReference type="ChEBI" id="CHEBI:59789"/>
        <dbReference type="ChEBI" id="CHEBI:61961"/>
        <dbReference type="EC" id="2.1.1.356"/>
    </reaction>
</comment>
<evidence type="ECO:0000259" key="8">
    <source>
        <dbReference type="PROSITE" id="PS51633"/>
    </source>
</evidence>
<evidence type="ECO:0000256" key="1">
    <source>
        <dbReference type="ARBA" id="ARBA00022603"/>
    </source>
</evidence>
<sequence length="324" mass="37140">MEGPGSRRWFDNYRCYSHEGTDSDEGSNFFIKIFNELGFYNPCAISLCLGIPCYFNKINENVFQVILCKSQKIPINCVTTPQRLVHNNTSPNCKCVNICDSLCSCIQGLVKSKNSSYQSRGYCEKYCRCSYICPYKFLGCDCEDSCNSSSCICFLNSIECNPSLCRSCRYSKQQNTSISYCLNQKYQNQSIQKTILKISTIKNAGIGLFAKNSITKGQLIGEYTGELINDKEADRRGRIYDIKEHSFVFNIDCMHSVDATYYGNKMKFINHMPSENANCDTQIWRVLGTSKILVFASVDINEGEELFFDYKYPINVPYKWYHEV</sequence>
<dbReference type="GO" id="GO:0005634">
    <property type="term" value="C:nucleus"/>
    <property type="evidence" value="ECO:0007669"/>
    <property type="project" value="TreeGrafter"/>
</dbReference>
<dbReference type="PROSITE" id="PS50280">
    <property type="entry name" value="SET"/>
    <property type="match status" value="1"/>
</dbReference>
<dbReference type="PROSITE" id="PS51633">
    <property type="entry name" value="CXC"/>
    <property type="match status" value="1"/>
</dbReference>
<protein>
    <recommendedName>
        <fullName evidence="11">SET domain-containing protein</fullName>
    </recommendedName>
</protein>
<dbReference type="GO" id="GO:0032259">
    <property type="term" value="P:methylation"/>
    <property type="evidence" value="ECO:0007669"/>
    <property type="project" value="UniProtKB-KW"/>
</dbReference>
<evidence type="ECO:0000259" key="7">
    <source>
        <dbReference type="PROSITE" id="PS50280"/>
    </source>
</evidence>
<dbReference type="GO" id="GO:0031507">
    <property type="term" value="P:heterochromatin formation"/>
    <property type="evidence" value="ECO:0007669"/>
    <property type="project" value="TreeGrafter"/>
</dbReference>
<feature type="domain" description="SET" evidence="7">
    <location>
        <begin position="192"/>
        <end position="311"/>
    </location>
</feature>
<dbReference type="AlphaFoldDB" id="A0A1R2ALN7"/>
<evidence type="ECO:0000256" key="4">
    <source>
        <dbReference type="ARBA" id="ARBA00023015"/>
    </source>
</evidence>
<dbReference type="Proteomes" id="UP000187209">
    <property type="component" value="Unassembled WGS sequence"/>
</dbReference>
<dbReference type="GO" id="GO:0140951">
    <property type="term" value="F:histone H3K27 trimethyltransferase activity"/>
    <property type="evidence" value="ECO:0007669"/>
    <property type="project" value="UniProtKB-EC"/>
</dbReference>
<dbReference type="InterPro" id="IPR001214">
    <property type="entry name" value="SET_dom"/>
</dbReference>
<dbReference type="SMART" id="SM00317">
    <property type="entry name" value="SET"/>
    <property type="match status" value="1"/>
</dbReference>